<dbReference type="Pfam" id="PF00581">
    <property type="entry name" value="Rhodanese"/>
    <property type="match status" value="1"/>
</dbReference>
<sequence length="138" mass="14798">MAGQITKGYKALLEEANAAIETLEVGEAVALHGDPGVVFVDIRDIRELEREGRVPGAVHAPRGMLEFWVDPESPYFKPVFGEDKRFVFFCAAGWRSALATHAVQQMGLAPVAHVAGGFGAWREAGGPVDLPGSEPKKA</sequence>
<accession>A0A285TKD9</accession>
<keyword evidence="3" id="KW-1185">Reference proteome</keyword>
<dbReference type="EMBL" id="OBML01000012">
    <property type="protein sequence ID" value="SOC22984.1"/>
    <property type="molecule type" value="Genomic_DNA"/>
</dbReference>
<dbReference type="PROSITE" id="PS50206">
    <property type="entry name" value="RHODANESE_3"/>
    <property type="match status" value="1"/>
</dbReference>
<dbReference type="Proteomes" id="UP000219331">
    <property type="component" value="Unassembled WGS sequence"/>
</dbReference>
<dbReference type="PANTHER" id="PTHR44086:SF13">
    <property type="entry name" value="THIOSULFATE SULFURTRANSFERASE PSPE"/>
    <property type="match status" value="1"/>
</dbReference>
<dbReference type="AlphaFoldDB" id="A0A285TKD9"/>
<dbReference type="CDD" id="cd01447">
    <property type="entry name" value="Polysulfide_ST"/>
    <property type="match status" value="1"/>
</dbReference>
<dbReference type="InterPro" id="IPR001763">
    <property type="entry name" value="Rhodanese-like_dom"/>
</dbReference>
<dbReference type="SUPFAM" id="SSF52821">
    <property type="entry name" value="Rhodanese/Cell cycle control phosphatase"/>
    <property type="match status" value="1"/>
</dbReference>
<dbReference type="RefSeq" id="WP_097176213.1">
    <property type="nucleotide sequence ID" value="NZ_OBML01000012.1"/>
</dbReference>
<name>A0A285TKD9_9HYPH</name>
<dbReference type="SMART" id="SM00450">
    <property type="entry name" value="RHOD"/>
    <property type="match status" value="1"/>
</dbReference>
<dbReference type="GO" id="GO:0004792">
    <property type="term" value="F:thiosulfate-cyanide sulfurtransferase activity"/>
    <property type="evidence" value="ECO:0007669"/>
    <property type="project" value="TreeGrafter"/>
</dbReference>
<protein>
    <submittedName>
        <fullName evidence="2">Rhodanese-related sulfurtransferase</fullName>
    </submittedName>
</protein>
<proteinExistence type="predicted"/>
<reference evidence="2 3" key="1">
    <citation type="submission" date="2017-08" db="EMBL/GenBank/DDBJ databases">
        <authorList>
            <person name="de Groot N.N."/>
        </authorList>
    </citation>
    <scope>NUCLEOTIDE SEQUENCE [LARGE SCALE GENOMIC DNA]</scope>
    <source>
        <strain evidence="2 3">USBA 352</strain>
    </source>
</reference>
<organism evidence="2 3">
    <name type="scientific">Stappia indica</name>
    <dbReference type="NCBI Taxonomy" id="538381"/>
    <lineage>
        <taxon>Bacteria</taxon>
        <taxon>Pseudomonadati</taxon>
        <taxon>Pseudomonadota</taxon>
        <taxon>Alphaproteobacteria</taxon>
        <taxon>Hyphomicrobiales</taxon>
        <taxon>Stappiaceae</taxon>
        <taxon>Stappia</taxon>
    </lineage>
</organism>
<evidence type="ECO:0000313" key="3">
    <source>
        <dbReference type="Proteomes" id="UP000219331"/>
    </source>
</evidence>
<keyword evidence="2" id="KW-0808">Transferase</keyword>
<dbReference type="OrthoDB" id="9807812at2"/>
<dbReference type="InterPro" id="IPR036873">
    <property type="entry name" value="Rhodanese-like_dom_sf"/>
</dbReference>
<dbReference type="STRING" id="538381.GCA_001696535_00718"/>
<dbReference type="PANTHER" id="PTHR44086">
    <property type="entry name" value="THIOSULFATE SULFURTRANSFERASE RDL2, MITOCHONDRIAL-RELATED"/>
    <property type="match status" value="1"/>
</dbReference>
<evidence type="ECO:0000313" key="2">
    <source>
        <dbReference type="EMBL" id="SOC22984.1"/>
    </source>
</evidence>
<evidence type="ECO:0000259" key="1">
    <source>
        <dbReference type="PROSITE" id="PS50206"/>
    </source>
</evidence>
<dbReference type="Gene3D" id="3.40.250.10">
    <property type="entry name" value="Rhodanese-like domain"/>
    <property type="match status" value="1"/>
</dbReference>
<gene>
    <name evidence="2" type="ORF">SAMN05421512_112212</name>
</gene>
<feature type="domain" description="Rhodanese" evidence="1">
    <location>
        <begin position="33"/>
        <end position="130"/>
    </location>
</feature>